<dbReference type="InterPro" id="IPR036265">
    <property type="entry name" value="HIT-like_sf"/>
</dbReference>
<feature type="region of interest" description="Disordered" evidence="1">
    <location>
        <begin position="218"/>
        <end position="265"/>
    </location>
</feature>
<dbReference type="InterPro" id="IPR040194">
    <property type="entry name" value="Cwf19-like"/>
</dbReference>
<protein>
    <recommendedName>
        <fullName evidence="5">Cwf19-like C-terminal domain-containing protein</fullName>
    </recommendedName>
</protein>
<proteinExistence type="predicted"/>
<evidence type="ECO:0000256" key="1">
    <source>
        <dbReference type="SAM" id="MobiDB-lite"/>
    </source>
</evidence>
<feature type="domain" description="Cwf19-like C-terminal" evidence="3">
    <location>
        <begin position="277"/>
        <end position="383"/>
    </location>
</feature>
<dbReference type="VEuPathDB" id="FungiDB:H257_00042"/>
<feature type="compositionally biased region" description="Polar residues" evidence="1">
    <location>
        <begin position="251"/>
        <end position="263"/>
    </location>
</feature>
<dbReference type="STRING" id="112090.W4HA29"/>
<dbReference type="InterPro" id="IPR006768">
    <property type="entry name" value="Cwf19-like_C_dom-1"/>
</dbReference>
<dbReference type="GO" id="GO:0061632">
    <property type="term" value="F:RNA lariat debranching enzyme activator activity"/>
    <property type="evidence" value="ECO:0007669"/>
    <property type="project" value="TreeGrafter"/>
</dbReference>
<dbReference type="GO" id="GO:0000398">
    <property type="term" value="P:mRNA splicing, via spliceosome"/>
    <property type="evidence" value="ECO:0007669"/>
    <property type="project" value="TreeGrafter"/>
</dbReference>
<dbReference type="GeneID" id="20802038"/>
<evidence type="ECO:0008006" key="5">
    <source>
        <dbReference type="Google" id="ProtNLM"/>
    </source>
</evidence>
<dbReference type="RefSeq" id="XP_009820826.1">
    <property type="nucleotide sequence ID" value="XM_009822524.1"/>
</dbReference>
<dbReference type="AlphaFoldDB" id="W4HA29"/>
<gene>
    <name evidence="4" type="ORF">H257_00042</name>
</gene>
<evidence type="ECO:0000259" key="2">
    <source>
        <dbReference type="Pfam" id="PF04676"/>
    </source>
</evidence>
<sequence>MVKVLLSGDVGGNWDALHARVEKLHTSAHGPFDVVLCAGFCDVSANAIRAWPLPVYVLGGLGDQPKNTSTNLHVVSENSVHTISGLHVAFLADPEAVQSFRSALTAQPVDLLITTDYPQGFDQLVSVEQIPSSLQRVGLQSIAEAVEMAVPRYHIAATHGLFYQRLPYVTTHGATRRVTRFIGLGQVGASPDKDKKWMHALNLDVFSSSASVEIPAGTTQSPFEATKRQRQDSTAFQPRKRPGLSAEKAQQLMQQSSQGSKQHSFYDHTQHARLPNRQECWFCLSTPTVEMHLIVSIGNEAYLAIPKGPIVPDHALIVPIQHTASMTTISAAARAEVNQFKAALTAFYASQGKAMVVLDRNVTTLGAAHGHLQVIPVPEALAPSVVEAFHNEGTKYKVEFTPLPDGAEIEASEYLLVECPSPPTRLLHTVHGKHYMQFGRDAVAALLNMPRRGNWKYCVVPKDEEEKMTRDFKNAFAPFDFTLALE</sequence>
<dbReference type="OrthoDB" id="444325at2759"/>
<dbReference type="PANTHER" id="PTHR12072:SF4">
    <property type="entry name" value="CWF19-LIKE PROTEIN 1"/>
    <property type="match status" value="1"/>
</dbReference>
<evidence type="ECO:0000313" key="4">
    <source>
        <dbReference type="EMBL" id="ETV88426.1"/>
    </source>
</evidence>
<feature type="domain" description="Cwf19-like protein C-terminal" evidence="2">
    <location>
        <begin position="414"/>
        <end position="482"/>
    </location>
</feature>
<name>W4HA29_APHAT</name>
<dbReference type="Gene3D" id="3.30.428.10">
    <property type="entry name" value="HIT-like"/>
    <property type="match status" value="1"/>
</dbReference>
<dbReference type="InterPro" id="IPR006767">
    <property type="entry name" value="Cwf19-like_C_dom-2"/>
</dbReference>
<dbReference type="CDD" id="cd07380">
    <property type="entry name" value="MPP_CWF19_N"/>
    <property type="match status" value="1"/>
</dbReference>
<dbReference type="GO" id="GO:0071014">
    <property type="term" value="C:post-mRNA release spliceosomal complex"/>
    <property type="evidence" value="ECO:0007669"/>
    <property type="project" value="TreeGrafter"/>
</dbReference>
<dbReference type="PANTHER" id="PTHR12072">
    <property type="entry name" value="CWF19, CELL CYCLE CONTROL PROTEIN"/>
    <property type="match status" value="1"/>
</dbReference>
<dbReference type="Pfam" id="PF04676">
    <property type="entry name" value="CwfJ_C_2"/>
    <property type="match status" value="1"/>
</dbReference>
<accession>W4HA29</accession>
<evidence type="ECO:0000259" key="3">
    <source>
        <dbReference type="Pfam" id="PF04677"/>
    </source>
</evidence>
<reference evidence="4" key="1">
    <citation type="submission" date="2013-12" db="EMBL/GenBank/DDBJ databases">
        <title>The Genome Sequence of Aphanomyces astaci APO3.</title>
        <authorList>
            <consortium name="The Broad Institute Genomics Platform"/>
            <person name="Russ C."/>
            <person name="Tyler B."/>
            <person name="van West P."/>
            <person name="Dieguez-Uribeondo J."/>
            <person name="Young S.K."/>
            <person name="Zeng Q."/>
            <person name="Gargeya S."/>
            <person name="Fitzgerald M."/>
            <person name="Abouelleil A."/>
            <person name="Alvarado L."/>
            <person name="Chapman S.B."/>
            <person name="Gainer-Dewar J."/>
            <person name="Goldberg J."/>
            <person name="Griggs A."/>
            <person name="Gujja S."/>
            <person name="Hansen M."/>
            <person name="Howarth C."/>
            <person name="Imamovic A."/>
            <person name="Ireland A."/>
            <person name="Larimer J."/>
            <person name="McCowan C."/>
            <person name="Murphy C."/>
            <person name="Pearson M."/>
            <person name="Poon T.W."/>
            <person name="Priest M."/>
            <person name="Roberts A."/>
            <person name="Saif S."/>
            <person name="Shea T."/>
            <person name="Sykes S."/>
            <person name="Wortman J."/>
            <person name="Nusbaum C."/>
            <person name="Birren B."/>
        </authorList>
    </citation>
    <scope>NUCLEOTIDE SEQUENCE [LARGE SCALE GENOMIC DNA]</scope>
    <source>
        <strain evidence="4">APO3</strain>
    </source>
</reference>
<dbReference type="EMBL" id="KI913114">
    <property type="protein sequence ID" value="ETV88426.1"/>
    <property type="molecule type" value="Genomic_DNA"/>
</dbReference>
<organism evidence="4">
    <name type="scientific">Aphanomyces astaci</name>
    <name type="common">Crayfish plague agent</name>
    <dbReference type="NCBI Taxonomy" id="112090"/>
    <lineage>
        <taxon>Eukaryota</taxon>
        <taxon>Sar</taxon>
        <taxon>Stramenopiles</taxon>
        <taxon>Oomycota</taxon>
        <taxon>Saprolegniomycetes</taxon>
        <taxon>Saprolegniales</taxon>
        <taxon>Verrucalvaceae</taxon>
        <taxon>Aphanomyces</taxon>
    </lineage>
</organism>
<dbReference type="Pfam" id="PF04677">
    <property type="entry name" value="CwfJ_C_1"/>
    <property type="match status" value="1"/>
</dbReference>
<dbReference type="SUPFAM" id="SSF54197">
    <property type="entry name" value="HIT-like"/>
    <property type="match status" value="1"/>
</dbReference>